<name>A0ABW3HRL6_9BACL</name>
<evidence type="ECO:0000313" key="2">
    <source>
        <dbReference type="EMBL" id="MFD0960126.1"/>
    </source>
</evidence>
<gene>
    <name evidence="2" type="ORF">ACFQ2I_12040</name>
</gene>
<evidence type="ECO:0000313" key="3">
    <source>
        <dbReference type="Proteomes" id="UP001596989"/>
    </source>
</evidence>
<dbReference type="GO" id="GO:0008168">
    <property type="term" value="F:methyltransferase activity"/>
    <property type="evidence" value="ECO:0007669"/>
    <property type="project" value="UniProtKB-KW"/>
</dbReference>
<dbReference type="SUPFAM" id="SSF53335">
    <property type="entry name" value="S-adenosyl-L-methionine-dependent methyltransferases"/>
    <property type="match status" value="1"/>
</dbReference>
<dbReference type="Proteomes" id="UP001596989">
    <property type="component" value="Unassembled WGS sequence"/>
</dbReference>
<reference evidence="3" key="1">
    <citation type="journal article" date="2019" name="Int. J. Syst. Evol. Microbiol.">
        <title>The Global Catalogue of Microorganisms (GCM) 10K type strain sequencing project: providing services to taxonomists for standard genome sequencing and annotation.</title>
        <authorList>
            <consortium name="The Broad Institute Genomics Platform"/>
            <consortium name="The Broad Institute Genome Sequencing Center for Infectious Disease"/>
            <person name="Wu L."/>
            <person name="Ma J."/>
        </authorList>
    </citation>
    <scope>NUCLEOTIDE SEQUENCE [LARGE SCALE GENOMIC DNA]</scope>
    <source>
        <strain evidence="3">CCUG 59129</strain>
    </source>
</reference>
<dbReference type="GO" id="GO:0032259">
    <property type="term" value="P:methylation"/>
    <property type="evidence" value="ECO:0007669"/>
    <property type="project" value="UniProtKB-KW"/>
</dbReference>
<proteinExistence type="predicted"/>
<feature type="domain" description="Methyltransferase" evidence="1">
    <location>
        <begin position="47"/>
        <end position="141"/>
    </location>
</feature>
<keyword evidence="3" id="KW-1185">Reference proteome</keyword>
<dbReference type="CDD" id="cd02440">
    <property type="entry name" value="AdoMet_MTases"/>
    <property type="match status" value="1"/>
</dbReference>
<dbReference type="InterPro" id="IPR029063">
    <property type="entry name" value="SAM-dependent_MTases_sf"/>
</dbReference>
<sequence>MSNRVKQQFNEVAKHYDEQRRGLIPCFDDFYGAAVRWTIVESESPAILDLGAGTGLLSALMLRQLPQARMTLIDFSEDMLAMAKRRLESSNHVRYISADYTAFSFDDKYDAVVPSLSIHHLSHTEKQELFRTIRSIVKPGGCFVNADQASSSTPSIDEQYYKLWDEDVEASGLDSAAIEASRRRKEQDQNAHLIDQLQWLRNAGFRDVDCVYKHHEFAVFFGRAAH</sequence>
<keyword evidence="2" id="KW-0808">Transferase</keyword>
<accession>A0ABW3HRL6</accession>
<dbReference type="EMBL" id="JBHTJZ010000012">
    <property type="protein sequence ID" value="MFD0960126.1"/>
    <property type="molecule type" value="Genomic_DNA"/>
</dbReference>
<keyword evidence="2" id="KW-0489">Methyltransferase</keyword>
<organism evidence="2 3">
    <name type="scientific">Paenibacillus chungangensis</name>
    <dbReference type="NCBI Taxonomy" id="696535"/>
    <lineage>
        <taxon>Bacteria</taxon>
        <taxon>Bacillati</taxon>
        <taxon>Bacillota</taxon>
        <taxon>Bacilli</taxon>
        <taxon>Bacillales</taxon>
        <taxon>Paenibacillaceae</taxon>
        <taxon>Paenibacillus</taxon>
    </lineage>
</organism>
<dbReference type="PANTHER" id="PTHR43591">
    <property type="entry name" value="METHYLTRANSFERASE"/>
    <property type="match status" value="1"/>
</dbReference>
<dbReference type="RefSeq" id="WP_377564471.1">
    <property type="nucleotide sequence ID" value="NZ_JBHTJZ010000012.1"/>
</dbReference>
<dbReference type="InterPro" id="IPR041698">
    <property type="entry name" value="Methyltransf_25"/>
</dbReference>
<evidence type="ECO:0000259" key="1">
    <source>
        <dbReference type="Pfam" id="PF13649"/>
    </source>
</evidence>
<dbReference type="Pfam" id="PF13649">
    <property type="entry name" value="Methyltransf_25"/>
    <property type="match status" value="1"/>
</dbReference>
<comment type="caution">
    <text evidence="2">The sequence shown here is derived from an EMBL/GenBank/DDBJ whole genome shotgun (WGS) entry which is preliminary data.</text>
</comment>
<dbReference type="Gene3D" id="3.40.50.150">
    <property type="entry name" value="Vaccinia Virus protein VP39"/>
    <property type="match status" value="1"/>
</dbReference>
<protein>
    <submittedName>
        <fullName evidence="2">Class I SAM-dependent methyltransferase</fullName>
    </submittedName>
</protein>